<proteinExistence type="predicted"/>
<dbReference type="RefSeq" id="WP_163677875.1">
    <property type="nucleotide sequence ID" value="NZ_JAAIYP010000035.1"/>
</dbReference>
<gene>
    <name evidence="1" type="ORF">G4223_08620</name>
</gene>
<sequence>MLSSTALDRRSVEEIMGRLDDLKLAEILASGASPAELQEAKRWSVGEKRTVPDSLRLSVVDHLCDVLRTDEPGWDEDG</sequence>
<keyword evidence="2" id="KW-1185">Reference proteome</keyword>
<organism evidence="1 2">
    <name type="scientific">Magnetospirillum aberrantis SpK</name>
    <dbReference type="NCBI Taxonomy" id="908842"/>
    <lineage>
        <taxon>Bacteria</taxon>
        <taxon>Pseudomonadati</taxon>
        <taxon>Pseudomonadota</taxon>
        <taxon>Alphaproteobacteria</taxon>
        <taxon>Rhodospirillales</taxon>
        <taxon>Rhodospirillaceae</taxon>
        <taxon>Magnetospirillum</taxon>
    </lineage>
</organism>
<dbReference type="AlphaFoldDB" id="A0A7C9UWI5"/>
<comment type="caution">
    <text evidence="1">The sequence shown here is derived from an EMBL/GenBank/DDBJ whole genome shotgun (WGS) entry which is preliminary data.</text>
</comment>
<name>A0A7C9UWI5_9PROT</name>
<reference evidence="1 2" key="1">
    <citation type="submission" date="2020-02" db="EMBL/GenBank/DDBJ databases">
        <authorList>
            <person name="Dziuba M."/>
            <person name="Kuznetsov B."/>
            <person name="Mardanov A."/>
            <person name="Ravin N."/>
            <person name="Grouzdev D."/>
        </authorList>
    </citation>
    <scope>NUCLEOTIDE SEQUENCE [LARGE SCALE GENOMIC DNA]</scope>
    <source>
        <strain evidence="1 2">SpK</strain>
    </source>
</reference>
<protein>
    <submittedName>
        <fullName evidence="1">Uncharacterized protein</fullName>
    </submittedName>
</protein>
<accession>A0A7C9UWI5</accession>
<dbReference type="EMBL" id="JAAIYP010000035">
    <property type="protein sequence ID" value="NFV80172.1"/>
    <property type="molecule type" value="Genomic_DNA"/>
</dbReference>
<dbReference type="Proteomes" id="UP000480684">
    <property type="component" value="Unassembled WGS sequence"/>
</dbReference>
<evidence type="ECO:0000313" key="1">
    <source>
        <dbReference type="EMBL" id="NFV80172.1"/>
    </source>
</evidence>
<evidence type="ECO:0000313" key="2">
    <source>
        <dbReference type="Proteomes" id="UP000480684"/>
    </source>
</evidence>